<dbReference type="AlphaFoldDB" id="A0A1W1I799"/>
<keyword evidence="9" id="KW-0406">Ion transport</keyword>
<dbReference type="Gene3D" id="3.55.50.30">
    <property type="match status" value="1"/>
</dbReference>
<evidence type="ECO:0000256" key="16">
    <source>
        <dbReference type="SAM" id="MobiDB-lite"/>
    </source>
</evidence>
<feature type="region of interest" description="Disordered" evidence="16">
    <location>
        <begin position="76"/>
        <end position="112"/>
    </location>
</feature>
<dbReference type="SUPFAM" id="SSF56935">
    <property type="entry name" value="Porins"/>
    <property type="match status" value="1"/>
</dbReference>
<dbReference type="Gene3D" id="2.170.130.10">
    <property type="entry name" value="TonB-dependent receptor, plug domain"/>
    <property type="match status" value="1"/>
</dbReference>
<keyword evidence="10 15" id="KW-0798">TonB box</keyword>
<dbReference type="Pfam" id="PF00593">
    <property type="entry name" value="TonB_dep_Rec_b-barrel"/>
    <property type="match status" value="1"/>
</dbReference>
<evidence type="ECO:0000259" key="17">
    <source>
        <dbReference type="SMART" id="SM00965"/>
    </source>
</evidence>
<dbReference type="PANTHER" id="PTHR32552:SF68">
    <property type="entry name" value="FERRICHROME OUTER MEMBRANE TRANSPORTER_PHAGE RECEPTOR"/>
    <property type="match status" value="1"/>
</dbReference>
<protein>
    <submittedName>
        <fullName evidence="18">Putative TonB-dependent siderophore receptor</fullName>
    </submittedName>
</protein>
<evidence type="ECO:0000256" key="8">
    <source>
        <dbReference type="ARBA" id="ARBA00023004"/>
    </source>
</evidence>
<dbReference type="InterPro" id="IPR012910">
    <property type="entry name" value="Plug_dom"/>
</dbReference>
<dbReference type="InterPro" id="IPR039426">
    <property type="entry name" value="TonB-dep_rcpt-like"/>
</dbReference>
<dbReference type="GO" id="GO:0015891">
    <property type="term" value="P:siderophore transport"/>
    <property type="evidence" value="ECO:0007669"/>
    <property type="project" value="InterPro"/>
</dbReference>
<keyword evidence="6 14" id="KW-0812">Transmembrane</keyword>
<dbReference type="SMART" id="SM00965">
    <property type="entry name" value="STN"/>
    <property type="match status" value="1"/>
</dbReference>
<evidence type="ECO:0000256" key="2">
    <source>
        <dbReference type="ARBA" id="ARBA00009810"/>
    </source>
</evidence>
<dbReference type="Gene3D" id="2.40.170.20">
    <property type="entry name" value="TonB-dependent receptor, beta-barrel domain"/>
    <property type="match status" value="1"/>
</dbReference>
<feature type="domain" description="Secretin/TonB short N-terminal" evidence="17">
    <location>
        <begin position="157"/>
        <end position="208"/>
    </location>
</feature>
<dbReference type="RefSeq" id="WP_172834318.1">
    <property type="nucleotide sequence ID" value="NZ_LT828648.1"/>
</dbReference>
<name>A0A1W1I799_9BACT</name>
<evidence type="ECO:0000256" key="9">
    <source>
        <dbReference type="ARBA" id="ARBA00023065"/>
    </source>
</evidence>
<dbReference type="InterPro" id="IPR010105">
    <property type="entry name" value="TonB_sidphr_rcpt"/>
</dbReference>
<evidence type="ECO:0000256" key="3">
    <source>
        <dbReference type="ARBA" id="ARBA00022448"/>
    </source>
</evidence>
<organism evidence="18 19">
    <name type="scientific">Nitrospira japonica</name>
    <dbReference type="NCBI Taxonomy" id="1325564"/>
    <lineage>
        <taxon>Bacteria</taxon>
        <taxon>Pseudomonadati</taxon>
        <taxon>Nitrospirota</taxon>
        <taxon>Nitrospiria</taxon>
        <taxon>Nitrospirales</taxon>
        <taxon>Nitrospiraceae</taxon>
        <taxon>Nitrospira</taxon>
    </lineage>
</organism>
<dbReference type="InterPro" id="IPR000531">
    <property type="entry name" value="Beta-barrel_TonB"/>
</dbReference>
<evidence type="ECO:0000256" key="14">
    <source>
        <dbReference type="PROSITE-ProRule" id="PRU01360"/>
    </source>
</evidence>
<evidence type="ECO:0000256" key="4">
    <source>
        <dbReference type="ARBA" id="ARBA00022452"/>
    </source>
</evidence>
<dbReference type="CDD" id="cd01347">
    <property type="entry name" value="ligand_gated_channel"/>
    <property type="match status" value="1"/>
</dbReference>
<evidence type="ECO:0000256" key="5">
    <source>
        <dbReference type="ARBA" id="ARBA00022496"/>
    </source>
</evidence>
<evidence type="ECO:0000256" key="1">
    <source>
        <dbReference type="ARBA" id="ARBA00004571"/>
    </source>
</evidence>
<dbReference type="PANTHER" id="PTHR32552">
    <property type="entry name" value="FERRICHROME IRON RECEPTOR-RELATED"/>
    <property type="match status" value="1"/>
</dbReference>
<evidence type="ECO:0000256" key="15">
    <source>
        <dbReference type="RuleBase" id="RU003357"/>
    </source>
</evidence>
<accession>A0A1W1I799</accession>
<proteinExistence type="inferred from homology"/>
<sequence>MAYKVRVPYHVTSANRAAAARVQNALYLSPSKPGLAPFQTTESVPLRRFVLRFLASLSALVLSIYHPALPQEALADDWKPVPREPERDADPRNPFGSGSDQRTRGRQNWKTDLYRNPVPPIRLAANEGSEGGSKQRFDIPAGDLEPALITFSKQTGIESLYPSDLVAGRQTEGLQGDFTPEEGLTGLLAGTGLAAVFAASGTVTLQLSGMPAMATPAQAASGDQAKPVKVPEVVIKETMERPKSWEEAVDGYKADYSSAVTRTPMSIDENPTSIGIVTRDVIRDTFSRTQMDAFEGVSGVTRSTNYGRGETFDIRGFQSNNRNGSFNAMRSNGLPVDGVWAPDFGVVERYEIVKGPTSIVGGASSPGGLINRITKTPQRQNFSTTEFQAGSYGFLRGMVDANGVMPGHEDVRGRLVFAVEDGGNFVDNSPVRQYTVAPSVEFDLFKGAGKLLIVGMYQNFDGAIYPGYPLLNDGTMLNIPRTRNFGGGAPNGARTQYTGYNGEVHYDHKFIHDIKLSVKGKYSNSYLSQKTIYSYTPGGIPLNGDSYFNSALQQNRFDTYAGELNLSKEFELGGQKHEILAGVDYRDMTQNYSVGYIYLPSNAAPVLDNVFNPQNLVQTAADSVYTEAANLQNNNTKQKLKQLGIFAQAIIRPIERLTLVVAGRHDRADQQFTNKFTLEQQDAMKSAWTGRFGATFKVATGANVYGGIQQSFEPQLGVTSDGSVIEPTRGLSYEVGAKLNLLNDRLRFTTALFRTYLNNVANPDPNNNRFVIAIGQQRNQGAEFDVNGQPIPGLNLNANFAYINAKITEDNDPALVGQRSAAPQYVGRVFGTYELQSGPLRGFGFGGGVYFVGDYDTQLPNRILVNPYERVDGVLFYRGSKKWDVSFNLRNLLNAKYIENPGTINWANSFGAPISAFGTVRVYF</sequence>
<dbReference type="EMBL" id="LT828648">
    <property type="protein sequence ID" value="SLM48874.1"/>
    <property type="molecule type" value="Genomic_DNA"/>
</dbReference>
<comment type="subcellular location">
    <subcellularLocation>
        <location evidence="1 14">Cell outer membrane</location>
        <topology evidence="1 14">Multi-pass membrane protein</topology>
    </subcellularLocation>
</comment>
<evidence type="ECO:0000256" key="6">
    <source>
        <dbReference type="ARBA" id="ARBA00022692"/>
    </source>
</evidence>
<comment type="similarity">
    <text evidence="2 14 15">Belongs to the TonB-dependent receptor family.</text>
</comment>
<feature type="compositionally biased region" description="Basic and acidic residues" evidence="16">
    <location>
        <begin position="76"/>
        <end position="91"/>
    </location>
</feature>
<keyword evidence="12 18" id="KW-0675">Receptor</keyword>
<evidence type="ECO:0000256" key="11">
    <source>
        <dbReference type="ARBA" id="ARBA00023136"/>
    </source>
</evidence>
<keyword evidence="7" id="KW-0732">Signal</keyword>
<dbReference type="Proteomes" id="UP000192042">
    <property type="component" value="Chromosome I"/>
</dbReference>
<evidence type="ECO:0000256" key="10">
    <source>
        <dbReference type="ARBA" id="ARBA00023077"/>
    </source>
</evidence>
<dbReference type="PROSITE" id="PS52016">
    <property type="entry name" value="TONB_DEPENDENT_REC_3"/>
    <property type="match status" value="1"/>
</dbReference>
<keyword evidence="8" id="KW-0408">Iron</keyword>
<feature type="compositionally biased region" description="Polar residues" evidence="16">
    <location>
        <begin position="96"/>
        <end position="110"/>
    </location>
</feature>
<keyword evidence="19" id="KW-1185">Reference proteome</keyword>
<keyword evidence="5" id="KW-0410">Iron transport</keyword>
<evidence type="ECO:0000256" key="7">
    <source>
        <dbReference type="ARBA" id="ARBA00022729"/>
    </source>
</evidence>
<evidence type="ECO:0000313" key="18">
    <source>
        <dbReference type="EMBL" id="SLM48874.1"/>
    </source>
</evidence>
<evidence type="ECO:0000313" key="19">
    <source>
        <dbReference type="Proteomes" id="UP000192042"/>
    </source>
</evidence>
<dbReference type="InterPro" id="IPR037066">
    <property type="entry name" value="Plug_dom_sf"/>
</dbReference>
<dbReference type="Pfam" id="PF07715">
    <property type="entry name" value="Plug"/>
    <property type="match status" value="1"/>
</dbReference>
<reference evidence="18 19" key="1">
    <citation type="submission" date="2017-03" db="EMBL/GenBank/DDBJ databases">
        <authorList>
            <person name="Afonso C.L."/>
            <person name="Miller P.J."/>
            <person name="Scott M.A."/>
            <person name="Spackman E."/>
            <person name="Goraichik I."/>
            <person name="Dimitrov K.M."/>
            <person name="Suarez D.L."/>
            <person name="Swayne D.E."/>
        </authorList>
    </citation>
    <scope>NUCLEOTIDE SEQUENCE [LARGE SCALE GENOMIC DNA]</scope>
    <source>
        <strain evidence="18">Genome sequencing of Nitrospira japonica strain NJ11</strain>
    </source>
</reference>
<evidence type="ECO:0000256" key="13">
    <source>
        <dbReference type="ARBA" id="ARBA00023237"/>
    </source>
</evidence>
<dbReference type="STRING" id="1325564.NSJP_2707"/>
<dbReference type="NCBIfam" id="TIGR01783">
    <property type="entry name" value="TonB-siderophor"/>
    <property type="match status" value="1"/>
</dbReference>
<keyword evidence="11 14" id="KW-0472">Membrane</keyword>
<dbReference type="InterPro" id="IPR011662">
    <property type="entry name" value="Secretin/TonB_short_N"/>
</dbReference>
<dbReference type="GO" id="GO:0015344">
    <property type="term" value="F:siderophore uptake transmembrane transporter activity"/>
    <property type="evidence" value="ECO:0007669"/>
    <property type="project" value="TreeGrafter"/>
</dbReference>
<keyword evidence="4 14" id="KW-1134">Transmembrane beta strand</keyword>
<dbReference type="Pfam" id="PF07660">
    <property type="entry name" value="STN"/>
    <property type="match status" value="1"/>
</dbReference>
<dbReference type="GO" id="GO:0009279">
    <property type="term" value="C:cell outer membrane"/>
    <property type="evidence" value="ECO:0007669"/>
    <property type="project" value="UniProtKB-SubCell"/>
</dbReference>
<gene>
    <name evidence="18" type="ORF">NSJP_2707</name>
</gene>
<dbReference type="GO" id="GO:0038023">
    <property type="term" value="F:signaling receptor activity"/>
    <property type="evidence" value="ECO:0007669"/>
    <property type="project" value="InterPro"/>
</dbReference>
<keyword evidence="3 14" id="KW-0813">Transport</keyword>
<evidence type="ECO:0000256" key="12">
    <source>
        <dbReference type="ARBA" id="ARBA00023170"/>
    </source>
</evidence>
<keyword evidence="13 14" id="KW-0998">Cell outer membrane</keyword>
<dbReference type="InterPro" id="IPR036942">
    <property type="entry name" value="Beta-barrel_TonB_sf"/>
</dbReference>
<dbReference type="KEGG" id="nja:NSJP_2707"/>